<dbReference type="OrthoDB" id="8068875at2759"/>
<dbReference type="EMBL" id="MPUH01000758">
    <property type="protein sequence ID" value="OMJ74335.1"/>
    <property type="molecule type" value="Genomic_DNA"/>
</dbReference>
<accession>A0A1R2BCI2</accession>
<name>A0A1R2BCI2_9CILI</name>
<organism evidence="8 9">
    <name type="scientific">Stentor coeruleus</name>
    <dbReference type="NCBI Taxonomy" id="5963"/>
    <lineage>
        <taxon>Eukaryota</taxon>
        <taxon>Sar</taxon>
        <taxon>Alveolata</taxon>
        <taxon>Ciliophora</taxon>
        <taxon>Postciliodesmatophora</taxon>
        <taxon>Heterotrichea</taxon>
        <taxon>Heterotrichida</taxon>
        <taxon>Stentoridae</taxon>
        <taxon>Stentor</taxon>
    </lineage>
</organism>
<evidence type="ECO:0000313" key="8">
    <source>
        <dbReference type="EMBL" id="OMJ74335.1"/>
    </source>
</evidence>
<reference evidence="8 9" key="1">
    <citation type="submission" date="2016-11" db="EMBL/GenBank/DDBJ databases">
        <title>The macronuclear genome of Stentor coeruleus: a giant cell with tiny introns.</title>
        <authorList>
            <person name="Slabodnick M."/>
            <person name="Ruby J.G."/>
            <person name="Reiff S.B."/>
            <person name="Swart E.C."/>
            <person name="Gosai S."/>
            <person name="Prabakaran S."/>
            <person name="Witkowska E."/>
            <person name="Larue G.E."/>
            <person name="Fisher S."/>
            <person name="Freeman R.M."/>
            <person name="Gunawardena J."/>
            <person name="Chu W."/>
            <person name="Stover N.A."/>
            <person name="Gregory B.D."/>
            <person name="Nowacki M."/>
            <person name="Derisi J."/>
            <person name="Roy S.W."/>
            <person name="Marshall W.F."/>
            <person name="Sood P."/>
        </authorList>
    </citation>
    <scope>NUCLEOTIDE SEQUENCE [LARGE SCALE GENOMIC DNA]</scope>
    <source>
        <strain evidence="8">WM001</strain>
    </source>
</reference>
<evidence type="ECO:0000256" key="2">
    <source>
        <dbReference type="ARBA" id="ARBA00004906"/>
    </source>
</evidence>
<dbReference type="InterPro" id="IPR050409">
    <property type="entry name" value="E3_ubiq-protein_ligase"/>
</dbReference>
<dbReference type="PANTHER" id="PTHR11254">
    <property type="entry name" value="HECT DOMAIN UBIQUITIN-PROTEIN LIGASE"/>
    <property type="match status" value="1"/>
</dbReference>
<protein>
    <recommendedName>
        <fullName evidence="3">HECT-type E3 ubiquitin transferase</fullName>
        <ecNumber evidence="3">2.3.2.26</ecNumber>
    </recommendedName>
</protein>
<evidence type="ECO:0000256" key="1">
    <source>
        <dbReference type="ARBA" id="ARBA00000885"/>
    </source>
</evidence>
<evidence type="ECO:0000256" key="5">
    <source>
        <dbReference type="ARBA" id="ARBA00022786"/>
    </source>
</evidence>
<dbReference type="Gene3D" id="3.30.2410.10">
    <property type="entry name" value="Hect, E3 ligase catalytic domain"/>
    <property type="match status" value="1"/>
</dbReference>
<dbReference type="EC" id="2.3.2.26" evidence="3"/>
<comment type="caution">
    <text evidence="8">The sequence shown here is derived from an EMBL/GenBank/DDBJ whole genome shotgun (WGS) entry which is preliminary data.</text>
</comment>
<gene>
    <name evidence="8" type="ORF">SteCoe_26753</name>
</gene>
<evidence type="ECO:0000313" key="9">
    <source>
        <dbReference type="Proteomes" id="UP000187209"/>
    </source>
</evidence>
<dbReference type="Pfam" id="PF00632">
    <property type="entry name" value="HECT"/>
    <property type="match status" value="1"/>
</dbReference>
<keyword evidence="5 6" id="KW-0833">Ubl conjugation pathway</keyword>
<dbReference type="GO" id="GO:0061630">
    <property type="term" value="F:ubiquitin protein ligase activity"/>
    <property type="evidence" value="ECO:0007669"/>
    <property type="project" value="UniProtKB-EC"/>
</dbReference>
<dbReference type="AlphaFoldDB" id="A0A1R2BCI2"/>
<evidence type="ECO:0000259" key="7">
    <source>
        <dbReference type="PROSITE" id="PS50237"/>
    </source>
</evidence>
<dbReference type="InterPro" id="IPR000569">
    <property type="entry name" value="HECT_dom"/>
</dbReference>
<comment type="pathway">
    <text evidence="2">Protein modification; protein ubiquitination.</text>
</comment>
<dbReference type="PANTHER" id="PTHR11254:SF440">
    <property type="entry name" value="E3 UBIQUITIN-PROTEIN LIGASE NEDD-4"/>
    <property type="match status" value="1"/>
</dbReference>
<feature type="domain" description="HECT" evidence="7">
    <location>
        <begin position="103"/>
        <end position="437"/>
    </location>
</feature>
<evidence type="ECO:0000256" key="4">
    <source>
        <dbReference type="ARBA" id="ARBA00022679"/>
    </source>
</evidence>
<dbReference type="SUPFAM" id="SSF56204">
    <property type="entry name" value="Hect, E3 ligase catalytic domain"/>
    <property type="match status" value="1"/>
</dbReference>
<evidence type="ECO:0000256" key="3">
    <source>
        <dbReference type="ARBA" id="ARBA00012485"/>
    </source>
</evidence>
<feature type="active site" description="Glycyl thioester intermediate" evidence="6">
    <location>
        <position position="405"/>
    </location>
</feature>
<dbReference type="GO" id="GO:0016567">
    <property type="term" value="P:protein ubiquitination"/>
    <property type="evidence" value="ECO:0007669"/>
    <property type="project" value="TreeGrafter"/>
</dbReference>
<dbReference type="Gene3D" id="3.30.2160.10">
    <property type="entry name" value="Hect, E3 ligase catalytic domain"/>
    <property type="match status" value="1"/>
</dbReference>
<dbReference type="GO" id="GO:0005737">
    <property type="term" value="C:cytoplasm"/>
    <property type="evidence" value="ECO:0007669"/>
    <property type="project" value="TreeGrafter"/>
</dbReference>
<dbReference type="InterPro" id="IPR035983">
    <property type="entry name" value="Hect_E3_ubiquitin_ligase"/>
</dbReference>
<keyword evidence="9" id="KW-1185">Reference proteome</keyword>
<proteinExistence type="predicted"/>
<dbReference type="GO" id="GO:0006511">
    <property type="term" value="P:ubiquitin-dependent protein catabolic process"/>
    <property type="evidence" value="ECO:0007669"/>
    <property type="project" value="TreeGrafter"/>
</dbReference>
<dbReference type="FunFam" id="3.30.2410.10:FF:000009">
    <property type="entry name" value="Probable E3 ubiquitin-protein ligase HECTD2"/>
    <property type="match status" value="1"/>
</dbReference>
<sequence length="437" mass="50946">MTQSQFTNSYDGLFCKNCKKMFSLENDIRKHENSCPSYVNTCYVYFFSEPAKKVFTGGFEEKAGYFAEEVQKLKVSVASSSMEVEVLRDKILQDSYDLLRQFSDKDWLKEFHISFTSEISNDAGGLMKEWINTLVAEFFNTSRQMFTRTDTDDIYFTVPTNYDQNKLSYYFFLGKLLAKALLENIPVPCGLHFIFYKQFLQQEVSYNDLKNFSKSLYDSFEQMKTNSVNDLGLGYFCIDRIINGVVHKYNLKPKGEAIEITDENKLEYIELYSQYEMAKGIEEPLNQIRNGLKSLIPMELLNNFTPEELEKLLCGESNIDVEQWRRFAQYSGEFTHNHKTIVYFWLIIGKYTQERLGKLLKFVTGTSKLPPQGFKDLKTVRGQSCPFTIVPIPYTVKSLPKAHTCFNRLELPVYQQRDHLEEALNFVTSYEFSFGIE</sequence>
<keyword evidence="4" id="KW-0808">Transferase</keyword>
<evidence type="ECO:0000256" key="6">
    <source>
        <dbReference type="PROSITE-ProRule" id="PRU00104"/>
    </source>
</evidence>
<comment type="catalytic activity">
    <reaction evidence="1">
        <text>S-ubiquitinyl-[E2 ubiquitin-conjugating enzyme]-L-cysteine + [acceptor protein]-L-lysine = [E2 ubiquitin-conjugating enzyme]-L-cysteine + N(6)-ubiquitinyl-[acceptor protein]-L-lysine.</text>
        <dbReference type="EC" id="2.3.2.26"/>
    </reaction>
</comment>
<dbReference type="Proteomes" id="UP000187209">
    <property type="component" value="Unassembled WGS sequence"/>
</dbReference>
<dbReference type="SMART" id="SM00119">
    <property type="entry name" value="HECTc"/>
    <property type="match status" value="1"/>
</dbReference>
<dbReference type="Gene3D" id="3.90.1750.10">
    <property type="entry name" value="Hect, E3 ligase catalytic domains"/>
    <property type="match status" value="1"/>
</dbReference>
<dbReference type="PROSITE" id="PS50237">
    <property type="entry name" value="HECT"/>
    <property type="match status" value="1"/>
</dbReference>